<comment type="caution">
    <text evidence="2">The sequence shown here is derived from an EMBL/GenBank/DDBJ whole genome shotgun (WGS) entry which is preliminary data.</text>
</comment>
<dbReference type="EMBL" id="JAWDGP010008094">
    <property type="protein sequence ID" value="KAK3691404.1"/>
    <property type="molecule type" value="Genomic_DNA"/>
</dbReference>
<dbReference type="Proteomes" id="UP001283361">
    <property type="component" value="Unassembled WGS sequence"/>
</dbReference>
<evidence type="ECO:0000256" key="1">
    <source>
        <dbReference type="SAM" id="MobiDB-lite"/>
    </source>
</evidence>
<feature type="region of interest" description="Disordered" evidence="1">
    <location>
        <begin position="144"/>
        <end position="164"/>
    </location>
</feature>
<gene>
    <name evidence="2" type="ORF">RRG08_036207</name>
</gene>
<name>A0AAE0XE70_9GAST</name>
<evidence type="ECO:0000313" key="3">
    <source>
        <dbReference type="Proteomes" id="UP001283361"/>
    </source>
</evidence>
<organism evidence="2 3">
    <name type="scientific">Elysia crispata</name>
    <name type="common">lettuce slug</name>
    <dbReference type="NCBI Taxonomy" id="231223"/>
    <lineage>
        <taxon>Eukaryota</taxon>
        <taxon>Metazoa</taxon>
        <taxon>Spiralia</taxon>
        <taxon>Lophotrochozoa</taxon>
        <taxon>Mollusca</taxon>
        <taxon>Gastropoda</taxon>
        <taxon>Heterobranchia</taxon>
        <taxon>Euthyneura</taxon>
        <taxon>Panpulmonata</taxon>
        <taxon>Sacoglossa</taxon>
        <taxon>Placobranchoidea</taxon>
        <taxon>Plakobranchidae</taxon>
        <taxon>Elysia</taxon>
    </lineage>
</organism>
<accession>A0AAE0XE70</accession>
<reference evidence="2" key="1">
    <citation type="journal article" date="2023" name="G3 (Bethesda)">
        <title>A reference genome for the long-term kleptoplast-retaining sea slug Elysia crispata morphotype clarki.</title>
        <authorList>
            <person name="Eastman K.E."/>
            <person name="Pendleton A.L."/>
            <person name="Shaikh M.A."/>
            <person name="Suttiyut T."/>
            <person name="Ogas R."/>
            <person name="Tomko P."/>
            <person name="Gavelis G."/>
            <person name="Widhalm J.R."/>
            <person name="Wisecaver J.H."/>
        </authorList>
    </citation>
    <scope>NUCLEOTIDE SEQUENCE</scope>
    <source>
        <strain evidence="2">ECLA1</strain>
    </source>
</reference>
<sequence length="186" mass="21051">MLQATTYRPFRLHVVCGLYRTQWQTRIHQARLAGRVKGHETPLHDKHPIKLKNRRTTGVRLLSVSHALLKDKRKTKKSDGFEGGDQSFIFLSFQVHSIEWLRIGCGSKVFQVCPKAEYPDSQADHQNPVLAQTQTPGLIINLLDSPRPRQPDPDSQADHYPSGLAQTQTARLILNLPDAPRPRQPG</sequence>
<dbReference type="AlphaFoldDB" id="A0AAE0XE70"/>
<protein>
    <submittedName>
        <fullName evidence="2">Uncharacterized protein</fullName>
    </submittedName>
</protein>
<keyword evidence="3" id="KW-1185">Reference proteome</keyword>
<evidence type="ECO:0000313" key="2">
    <source>
        <dbReference type="EMBL" id="KAK3691404.1"/>
    </source>
</evidence>
<proteinExistence type="predicted"/>